<feature type="compositionally biased region" description="Basic and acidic residues" evidence="1">
    <location>
        <begin position="348"/>
        <end position="425"/>
    </location>
</feature>
<organism evidence="2 3">
    <name type="scientific">Phytophthora palmivora</name>
    <dbReference type="NCBI Taxonomy" id="4796"/>
    <lineage>
        <taxon>Eukaryota</taxon>
        <taxon>Sar</taxon>
        <taxon>Stramenopiles</taxon>
        <taxon>Oomycota</taxon>
        <taxon>Peronosporomycetes</taxon>
        <taxon>Peronosporales</taxon>
        <taxon>Peronosporaceae</taxon>
        <taxon>Phytophthora</taxon>
    </lineage>
</organism>
<dbReference type="EMBL" id="NCKW01007196">
    <property type="protein sequence ID" value="POM70258.1"/>
    <property type="molecule type" value="Genomic_DNA"/>
</dbReference>
<feature type="compositionally biased region" description="Low complexity" evidence="1">
    <location>
        <begin position="212"/>
        <end position="226"/>
    </location>
</feature>
<name>A0A2P4XXJ2_9STRA</name>
<protein>
    <recommendedName>
        <fullName evidence="4">B box-type domain-containing protein</fullName>
    </recommendedName>
</protein>
<dbReference type="CDD" id="cd19757">
    <property type="entry name" value="Bbox1"/>
    <property type="match status" value="1"/>
</dbReference>
<feature type="region of interest" description="Disordered" evidence="1">
    <location>
        <begin position="308"/>
        <end position="334"/>
    </location>
</feature>
<feature type="region of interest" description="Disordered" evidence="1">
    <location>
        <begin position="348"/>
        <end position="432"/>
    </location>
</feature>
<evidence type="ECO:0008006" key="4">
    <source>
        <dbReference type="Google" id="ProtNLM"/>
    </source>
</evidence>
<keyword evidence="3" id="KW-1185">Reference proteome</keyword>
<feature type="region of interest" description="Disordered" evidence="1">
    <location>
        <begin position="438"/>
        <end position="457"/>
    </location>
</feature>
<feature type="non-terminal residue" evidence="2">
    <location>
        <position position="457"/>
    </location>
</feature>
<evidence type="ECO:0000256" key="1">
    <source>
        <dbReference type="SAM" id="MobiDB-lite"/>
    </source>
</evidence>
<dbReference type="Proteomes" id="UP000237271">
    <property type="component" value="Unassembled WGS sequence"/>
</dbReference>
<accession>A0A2P4XXJ2</accession>
<sequence length="457" mass="52876">MAVEANDESGTDAWTGVLTDAVAKCGRDSDRRLYMYGISSNRCPKCQTRLHADSNTCASCHYTHKTPRKCTRCSLQNSPVMWCAECDAYFCATCHKKPHVLMLGSTKPHHCFVIDGASGKHFVEAAWSDEFTAMVQATYRLRLHDKMLADEAKASTKATGQQTTPALNGAADQAASVSLSTQTQSEDTPASTHLPVAQAETNEGLSTSTEAPSSTNGSGQPSSSTSLHSNEQSRKRQLPGPDDTRNKIQKATRTNEFTRSSGAAPPNGMNLYDRVKAMHDMRAKASQLNTQQAPSPKMNLTEILSKENEERQRQKHNQVERDNHKADQAVQQRRQDVERIERWMMEKEQNELKQQEERRRQLDEQQQEQRRKDKERQQEEQRRHEEQRQQEERRQQEKLRQHEEQRQREEQRRHKERLQQKRIQDQQRQQRLMEERIRHEQILRQQEESRLQAEARS</sequence>
<dbReference type="AlphaFoldDB" id="A0A2P4XXJ2"/>
<feature type="compositionally biased region" description="Polar residues" evidence="1">
    <location>
        <begin position="175"/>
        <end position="191"/>
    </location>
</feature>
<gene>
    <name evidence="2" type="ORF">PHPALM_13326</name>
</gene>
<proteinExistence type="predicted"/>
<comment type="caution">
    <text evidence="2">The sequence shown here is derived from an EMBL/GenBank/DDBJ whole genome shotgun (WGS) entry which is preliminary data.</text>
</comment>
<dbReference type="OrthoDB" id="165525at2759"/>
<evidence type="ECO:0000313" key="3">
    <source>
        <dbReference type="Proteomes" id="UP000237271"/>
    </source>
</evidence>
<feature type="compositionally biased region" description="Polar residues" evidence="1">
    <location>
        <begin position="199"/>
        <end position="211"/>
    </location>
</feature>
<reference evidence="2 3" key="1">
    <citation type="journal article" date="2017" name="Genome Biol. Evol.">
        <title>Phytophthora megakarya and P. palmivora, closely related causal agents of cacao black pod rot, underwent increases in genome sizes and gene numbers by different mechanisms.</title>
        <authorList>
            <person name="Ali S.S."/>
            <person name="Shao J."/>
            <person name="Lary D.J."/>
            <person name="Kronmiller B."/>
            <person name="Shen D."/>
            <person name="Strem M.D."/>
            <person name="Amoako-Attah I."/>
            <person name="Akrofi A.Y."/>
            <person name="Begoude B.A."/>
            <person name="Ten Hoopen G.M."/>
            <person name="Coulibaly K."/>
            <person name="Kebe B.I."/>
            <person name="Melnick R.L."/>
            <person name="Guiltinan M.J."/>
            <person name="Tyler B.M."/>
            <person name="Meinhardt L.W."/>
            <person name="Bailey B.A."/>
        </authorList>
    </citation>
    <scope>NUCLEOTIDE SEQUENCE [LARGE SCALE GENOMIC DNA]</scope>
    <source>
        <strain evidence="3">sbr112.9</strain>
    </source>
</reference>
<evidence type="ECO:0000313" key="2">
    <source>
        <dbReference type="EMBL" id="POM70258.1"/>
    </source>
</evidence>
<feature type="region of interest" description="Disordered" evidence="1">
    <location>
        <begin position="154"/>
        <end position="270"/>
    </location>
</feature>
<feature type="compositionally biased region" description="Polar residues" evidence="1">
    <location>
        <begin position="249"/>
        <end position="261"/>
    </location>
</feature>
<feature type="compositionally biased region" description="Polar residues" evidence="1">
    <location>
        <begin position="156"/>
        <end position="166"/>
    </location>
</feature>